<dbReference type="RefSeq" id="XP_013754728.1">
    <property type="nucleotide sequence ID" value="XM_013899274.1"/>
</dbReference>
<evidence type="ECO:0000313" key="2">
    <source>
        <dbReference type="EMBL" id="KNC53051.1"/>
    </source>
</evidence>
<sequence length="337" mass="35567">MSSDSGSVSASPTSASTSSASSTGRSGRSTSSSSNSDNNTNLRRAERARRRQRQTKQRRPSPDLSSTSEDEFRGKNRRSRGKGKGKEGKGKGKGDHGRADEPHVEPRYYALQSRDEISLSELLGEDSSGLDWLSAAGLMPRRRRRIEAVLFCDAHNVLEVGGELNGAVVALLNKAMAAGVYVVVLSWVGWTSLAKVAQDIAHMAAGLGSGTCSGSGSGSGSDSGSGGLRLDHRVPIVTCTGNRVAKMALVGMVADVLEQPVALLDDSDRNLEAAFSTSNMAAVAEGFGVMPSITGLYMLYVKKGTRAEGGVVSGRQYKRRVRKTVESALARTSSPTQ</sequence>
<name>A0A0L0DLZ2_THETB</name>
<proteinExistence type="predicted"/>
<dbReference type="EMBL" id="GL349478">
    <property type="protein sequence ID" value="KNC53051.1"/>
    <property type="molecule type" value="Genomic_DNA"/>
</dbReference>
<dbReference type="AlphaFoldDB" id="A0A0L0DLZ2"/>
<feature type="region of interest" description="Disordered" evidence="1">
    <location>
        <begin position="1"/>
        <end position="104"/>
    </location>
</feature>
<feature type="compositionally biased region" description="Low complexity" evidence="1">
    <location>
        <begin position="1"/>
        <end position="40"/>
    </location>
</feature>
<dbReference type="GeneID" id="25567829"/>
<feature type="compositionally biased region" description="Basic and acidic residues" evidence="1">
    <location>
        <begin position="84"/>
        <end position="104"/>
    </location>
</feature>
<gene>
    <name evidence="2" type="ORF">AMSG_09343</name>
</gene>
<feature type="compositionally biased region" description="Basic residues" evidence="1">
    <location>
        <begin position="46"/>
        <end position="59"/>
    </location>
</feature>
<protein>
    <submittedName>
        <fullName evidence="2">Uncharacterized protein</fullName>
    </submittedName>
</protein>
<keyword evidence="3" id="KW-1185">Reference proteome</keyword>
<organism evidence="2 3">
    <name type="scientific">Thecamonas trahens ATCC 50062</name>
    <dbReference type="NCBI Taxonomy" id="461836"/>
    <lineage>
        <taxon>Eukaryota</taxon>
        <taxon>Apusozoa</taxon>
        <taxon>Apusomonadida</taxon>
        <taxon>Apusomonadidae</taxon>
        <taxon>Thecamonas</taxon>
    </lineage>
</organism>
<evidence type="ECO:0000256" key="1">
    <source>
        <dbReference type="SAM" id="MobiDB-lite"/>
    </source>
</evidence>
<accession>A0A0L0DLZ2</accession>
<evidence type="ECO:0000313" key="3">
    <source>
        <dbReference type="Proteomes" id="UP000054408"/>
    </source>
</evidence>
<dbReference type="Proteomes" id="UP000054408">
    <property type="component" value="Unassembled WGS sequence"/>
</dbReference>
<reference evidence="2 3" key="1">
    <citation type="submission" date="2010-05" db="EMBL/GenBank/DDBJ databases">
        <title>The Genome Sequence of Thecamonas trahens ATCC 50062.</title>
        <authorList>
            <consortium name="The Broad Institute Genome Sequencing Platform"/>
            <person name="Russ C."/>
            <person name="Cuomo C."/>
            <person name="Shea T."/>
            <person name="Young S.K."/>
            <person name="Zeng Q."/>
            <person name="Koehrsen M."/>
            <person name="Haas B."/>
            <person name="Borodovsky M."/>
            <person name="Guigo R."/>
            <person name="Alvarado L."/>
            <person name="Berlin A."/>
            <person name="Bochicchio J."/>
            <person name="Borenstein D."/>
            <person name="Chapman S."/>
            <person name="Chen Z."/>
            <person name="Freedman E."/>
            <person name="Gellesch M."/>
            <person name="Goldberg J."/>
            <person name="Griggs A."/>
            <person name="Gujja S."/>
            <person name="Heilman E."/>
            <person name="Heiman D."/>
            <person name="Hepburn T."/>
            <person name="Howarth C."/>
            <person name="Jen D."/>
            <person name="Larson L."/>
            <person name="Mehta T."/>
            <person name="Park D."/>
            <person name="Pearson M."/>
            <person name="Roberts A."/>
            <person name="Saif S."/>
            <person name="Shenoy N."/>
            <person name="Sisk P."/>
            <person name="Stolte C."/>
            <person name="Sykes S."/>
            <person name="Thomson T."/>
            <person name="Walk T."/>
            <person name="White J."/>
            <person name="Yandava C."/>
            <person name="Burger G."/>
            <person name="Gray M.W."/>
            <person name="Holland P.W.H."/>
            <person name="King N."/>
            <person name="Lang F.B.F."/>
            <person name="Roger A.J."/>
            <person name="Ruiz-Trillo I."/>
            <person name="Lander E."/>
            <person name="Nusbaum C."/>
        </authorList>
    </citation>
    <scope>NUCLEOTIDE SEQUENCE [LARGE SCALE GENOMIC DNA]</scope>
    <source>
        <strain evidence="2 3">ATCC 50062</strain>
    </source>
</reference>